<accession>A0A9N9P4R2</accession>
<dbReference type="AlphaFoldDB" id="A0A9N9P4R2"/>
<dbReference type="EMBL" id="CAJVPY010024954">
    <property type="protein sequence ID" value="CAG8787534.1"/>
    <property type="molecule type" value="Genomic_DNA"/>
</dbReference>
<comment type="caution">
    <text evidence="1">The sequence shown here is derived from an EMBL/GenBank/DDBJ whole genome shotgun (WGS) entry which is preliminary data.</text>
</comment>
<reference evidence="1" key="1">
    <citation type="submission" date="2021-06" db="EMBL/GenBank/DDBJ databases">
        <authorList>
            <person name="Kallberg Y."/>
            <person name="Tangrot J."/>
            <person name="Rosling A."/>
        </authorList>
    </citation>
    <scope>NUCLEOTIDE SEQUENCE</scope>
    <source>
        <strain evidence="1">MA453B</strain>
    </source>
</reference>
<name>A0A9N9P4R2_9GLOM</name>
<dbReference type="Proteomes" id="UP000789405">
    <property type="component" value="Unassembled WGS sequence"/>
</dbReference>
<feature type="non-terminal residue" evidence="1">
    <location>
        <position position="60"/>
    </location>
</feature>
<evidence type="ECO:0000313" key="1">
    <source>
        <dbReference type="EMBL" id="CAG8787534.1"/>
    </source>
</evidence>
<keyword evidence="2" id="KW-1185">Reference proteome</keyword>
<organism evidence="1 2">
    <name type="scientific">Dentiscutata erythropus</name>
    <dbReference type="NCBI Taxonomy" id="1348616"/>
    <lineage>
        <taxon>Eukaryota</taxon>
        <taxon>Fungi</taxon>
        <taxon>Fungi incertae sedis</taxon>
        <taxon>Mucoromycota</taxon>
        <taxon>Glomeromycotina</taxon>
        <taxon>Glomeromycetes</taxon>
        <taxon>Diversisporales</taxon>
        <taxon>Gigasporaceae</taxon>
        <taxon>Dentiscutata</taxon>
    </lineage>
</organism>
<protein>
    <submittedName>
        <fullName evidence="1">9382_t:CDS:1</fullName>
    </submittedName>
</protein>
<gene>
    <name evidence="1" type="ORF">DERYTH_LOCUS20724</name>
</gene>
<evidence type="ECO:0000313" key="2">
    <source>
        <dbReference type="Proteomes" id="UP000789405"/>
    </source>
</evidence>
<proteinExistence type="predicted"/>
<sequence length="60" mass="7139">MGMLGSLRNEKAFFKKLQDNSKKQATFDISSNVDIFFKEEMINSKEFEDIIEEINMIWQM</sequence>